<dbReference type="SMART" id="SM00667">
    <property type="entry name" value="LisH"/>
    <property type="match status" value="1"/>
</dbReference>
<dbReference type="SUPFAM" id="SSF160897">
    <property type="entry name" value="Taf5 N-terminal domain-like"/>
    <property type="match status" value="1"/>
</dbReference>
<dbReference type="Proteomes" id="UP001362899">
    <property type="component" value="Unassembled WGS sequence"/>
</dbReference>
<dbReference type="GO" id="GO:0016251">
    <property type="term" value="F:RNA polymerase II general transcription initiation factor activity"/>
    <property type="evidence" value="ECO:0007669"/>
    <property type="project" value="TreeGrafter"/>
</dbReference>
<evidence type="ECO:0000256" key="8">
    <source>
        <dbReference type="PROSITE-ProRule" id="PRU00221"/>
    </source>
</evidence>
<feature type="repeat" description="WD" evidence="8">
    <location>
        <begin position="325"/>
        <end position="366"/>
    </location>
</feature>
<evidence type="ECO:0000256" key="1">
    <source>
        <dbReference type="ARBA" id="ARBA00004123"/>
    </source>
</evidence>
<dbReference type="SUPFAM" id="SSF50978">
    <property type="entry name" value="WD40 repeat-like"/>
    <property type="match status" value="1"/>
</dbReference>
<keyword evidence="4" id="KW-0677">Repeat</keyword>
<evidence type="ECO:0000256" key="6">
    <source>
        <dbReference type="ARBA" id="ARBA00023163"/>
    </source>
</evidence>
<dbReference type="PROSITE" id="PS00678">
    <property type="entry name" value="WD_REPEATS_1"/>
    <property type="match status" value="4"/>
</dbReference>
<dbReference type="Pfam" id="PF04494">
    <property type="entry name" value="TFIID_NTD2"/>
    <property type="match status" value="1"/>
</dbReference>
<name>A0AAV5RHE4_STABA</name>
<dbReference type="InterPro" id="IPR020472">
    <property type="entry name" value="WD40_PAC1"/>
</dbReference>
<dbReference type="SMART" id="SM00320">
    <property type="entry name" value="WD40"/>
    <property type="match status" value="6"/>
</dbReference>
<dbReference type="InterPro" id="IPR036322">
    <property type="entry name" value="WD40_repeat_dom_sf"/>
</dbReference>
<accession>A0AAV5RHE4</accession>
<comment type="similarity">
    <text evidence="2">Belongs to the WD repeat TAF5 family.</text>
</comment>
<reference evidence="11 12" key="1">
    <citation type="journal article" date="2023" name="Elife">
        <title>Identification of key yeast species and microbe-microbe interactions impacting larval growth of Drosophila in the wild.</title>
        <authorList>
            <person name="Mure A."/>
            <person name="Sugiura Y."/>
            <person name="Maeda R."/>
            <person name="Honda K."/>
            <person name="Sakurai N."/>
            <person name="Takahashi Y."/>
            <person name="Watada M."/>
            <person name="Katoh T."/>
            <person name="Gotoh A."/>
            <person name="Gotoh Y."/>
            <person name="Taniguchi I."/>
            <person name="Nakamura K."/>
            <person name="Hayashi T."/>
            <person name="Katayama T."/>
            <person name="Uemura T."/>
            <person name="Hattori Y."/>
        </authorList>
    </citation>
    <scope>NUCLEOTIDE SEQUENCE [LARGE SCALE GENOMIC DNA]</scope>
    <source>
        <strain evidence="11 12">SB-73</strain>
    </source>
</reference>
<dbReference type="CDD" id="cd08044">
    <property type="entry name" value="TAF5_NTD2"/>
    <property type="match status" value="1"/>
</dbReference>
<feature type="repeat" description="WD" evidence="8">
    <location>
        <begin position="423"/>
        <end position="455"/>
    </location>
</feature>
<dbReference type="AlphaFoldDB" id="A0AAV5RHE4"/>
<sequence>MSTANTRPQGNMGLDELNRIVLEFLHKKGYSRTEAMLRLESSRSTVPSLATRGLTAAVPLAGADSYAKTYALLQEWFESSLDMYQPELSRFMYPLFVHMFIELINLGEPLMACEFFDKFCESHELLHSQDLQAIKGIRLPQHVSENSVAQRFVTRRCRVQISPTAFDLLLHFLHSIEAVGGSTIIRLINQHFSLVIKPKQAAGSSTDDDDEANDFGDLGELENAPKKPLQLGIMPVDPDLKAEVLATLEYKDKNEKYDTELAPRFEEMTKPESDSPAVDAIPLPKFKPRDVEAAVQRVIDSTQMAKLGFGHKQQAALPSVAMYTFHNTYDDMNCVAFSEDSTLAAGGFADSYVMLWELQGHKLHSSLPSENSDGPTSTRRLIGHSGAVYGLSFSPDKRTLLTCSEDKTVRLWSMDTYTSLVAYRGHTEPIWDVAFGPFGHYFATASHDQTAMLWSTDHIYPLRIFAGHMSDVECVCFHPNGCYLFTGSADKTVRMWDVAKGVCVRVFMGHAGPVTALACSPNGRWIVAAGEDAAIVVWDIALGQRLKRMRGHGKGPIYSLAFSMQGEVLVSCGADCTVRVWDMQRNTLEANPALEPHDALNNGSEQVQDEKKKEVQSTTDHMAVFNTKQTPVYKVQFTSKNLVLAGGAFIP</sequence>
<organism evidence="11 12">
    <name type="scientific">Starmerella bacillaris</name>
    <name type="common">Yeast</name>
    <name type="synonym">Candida zemplinina</name>
    <dbReference type="NCBI Taxonomy" id="1247836"/>
    <lineage>
        <taxon>Eukaryota</taxon>
        <taxon>Fungi</taxon>
        <taxon>Dikarya</taxon>
        <taxon>Ascomycota</taxon>
        <taxon>Saccharomycotina</taxon>
        <taxon>Dipodascomycetes</taxon>
        <taxon>Dipodascales</taxon>
        <taxon>Trichomonascaceae</taxon>
        <taxon>Starmerella</taxon>
    </lineage>
</organism>
<evidence type="ECO:0000256" key="5">
    <source>
        <dbReference type="ARBA" id="ARBA00023015"/>
    </source>
</evidence>
<feature type="repeat" description="WD" evidence="8">
    <location>
        <begin position="465"/>
        <end position="506"/>
    </location>
</feature>
<evidence type="ECO:0000313" key="12">
    <source>
        <dbReference type="Proteomes" id="UP001362899"/>
    </source>
</evidence>
<dbReference type="InterPro" id="IPR007582">
    <property type="entry name" value="TFIID_NTD2"/>
</dbReference>
<evidence type="ECO:0000256" key="3">
    <source>
        <dbReference type="ARBA" id="ARBA00022574"/>
    </source>
</evidence>
<evidence type="ECO:0000256" key="2">
    <source>
        <dbReference type="ARBA" id="ARBA00009435"/>
    </source>
</evidence>
<dbReference type="PANTHER" id="PTHR19879">
    <property type="entry name" value="TRANSCRIPTION INITIATION FACTOR TFIID"/>
    <property type="match status" value="1"/>
</dbReference>
<keyword evidence="12" id="KW-1185">Reference proteome</keyword>
<dbReference type="PANTHER" id="PTHR19879:SF1">
    <property type="entry name" value="CANNONBALL-RELATED"/>
    <property type="match status" value="1"/>
</dbReference>
<feature type="domain" description="TFIID subunit TAF5 NTD2" evidence="10">
    <location>
        <begin position="63"/>
        <end position="192"/>
    </location>
</feature>
<keyword evidence="5" id="KW-0805">Transcription regulation</keyword>
<dbReference type="Pfam" id="PF00400">
    <property type="entry name" value="WD40"/>
    <property type="match status" value="6"/>
</dbReference>
<feature type="region of interest" description="Disordered" evidence="9">
    <location>
        <begin position="594"/>
        <end position="616"/>
    </location>
</feature>
<proteinExistence type="inferred from homology"/>
<dbReference type="Gene3D" id="1.25.40.500">
    <property type="entry name" value="TFIID subunit TAF5, NTD2 domain"/>
    <property type="match status" value="1"/>
</dbReference>
<feature type="repeat" description="WD" evidence="8">
    <location>
        <begin position="507"/>
        <end position="548"/>
    </location>
</feature>
<dbReference type="InterPro" id="IPR006594">
    <property type="entry name" value="LisH"/>
</dbReference>
<dbReference type="Gene3D" id="2.130.10.10">
    <property type="entry name" value="YVTN repeat-like/Quinoprotein amine dehydrogenase"/>
    <property type="match status" value="2"/>
</dbReference>
<evidence type="ECO:0000256" key="7">
    <source>
        <dbReference type="ARBA" id="ARBA00023242"/>
    </source>
</evidence>
<feature type="repeat" description="WD" evidence="8">
    <location>
        <begin position="557"/>
        <end position="591"/>
    </location>
</feature>
<comment type="subcellular location">
    <subcellularLocation>
        <location evidence="1">Nucleus</location>
    </subcellularLocation>
</comment>
<dbReference type="Pfam" id="PF08513">
    <property type="entry name" value="LisH"/>
    <property type="match status" value="1"/>
</dbReference>
<dbReference type="CDD" id="cd00200">
    <property type="entry name" value="WD40"/>
    <property type="match status" value="1"/>
</dbReference>
<dbReference type="PROSITE" id="PS50294">
    <property type="entry name" value="WD_REPEATS_REGION"/>
    <property type="match status" value="5"/>
</dbReference>
<dbReference type="PROSITE" id="PS50896">
    <property type="entry name" value="LISH"/>
    <property type="match status" value="1"/>
</dbReference>
<feature type="repeat" description="WD" evidence="8">
    <location>
        <begin position="381"/>
        <end position="422"/>
    </location>
</feature>
<evidence type="ECO:0000313" key="11">
    <source>
        <dbReference type="EMBL" id="GMM50517.1"/>
    </source>
</evidence>
<evidence type="ECO:0000259" key="10">
    <source>
        <dbReference type="Pfam" id="PF04494"/>
    </source>
</evidence>
<comment type="caution">
    <text evidence="11">The sequence shown here is derived from an EMBL/GenBank/DDBJ whole genome shotgun (WGS) entry which is preliminary data.</text>
</comment>
<dbReference type="PRINTS" id="PR00320">
    <property type="entry name" value="GPROTEINBRPT"/>
</dbReference>
<dbReference type="GO" id="GO:0006367">
    <property type="term" value="P:transcription initiation at RNA polymerase II promoter"/>
    <property type="evidence" value="ECO:0007669"/>
    <property type="project" value="TreeGrafter"/>
</dbReference>
<dbReference type="InterPro" id="IPR015943">
    <property type="entry name" value="WD40/YVTN_repeat-like_dom_sf"/>
</dbReference>
<keyword evidence="3 8" id="KW-0853">WD repeat</keyword>
<keyword evidence="6" id="KW-0804">Transcription</keyword>
<dbReference type="GO" id="GO:0005669">
    <property type="term" value="C:transcription factor TFIID complex"/>
    <property type="evidence" value="ECO:0007669"/>
    <property type="project" value="TreeGrafter"/>
</dbReference>
<dbReference type="EMBL" id="BTGC01000003">
    <property type="protein sequence ID" value="GMM50517.1"/>
    <property type="molecule type" value="Genomic_DNA"/>
</dbReference>
<protein>
    <submittedName>
        <fullName evidence="11">Chromatin modification protein</fullName>
    </submittedName>
</protein>
<evidence type="ECO:0000256" key="9">
    <source>
        <dbReference type="SAM" id="MobiDB-lite"/>
    </source>
</evidence>
<dbReference type="InterPro" id="IPR001680">
    <property type="entry name" value="WD40_rpt"/>
</dbReference>
<keyword evidence="7" id="KW-0539">Nucleus</keyword>
<dbReference type="PROSITE" id="PS50082">
    <property type="entry name" value="WD_REPEATS_2"/>
    <property type="match status" value="6"/>
</dbReference>
<dbReference type="InterPro" id="IPR019775">
    <property type="entry name" value="WD40_repeat_CS"/>
</dbReference>
<dbReference type="InterPro" id="IPR037264">
    <property type="entry name" value="TFIID_NTD2_sf"/>
</dbReference>
<evidence type="ECO:0000256" key="4">
    <source>
        <dbReference type="ARBA" id="ARBA00022737"/>
    </source>
</evidence>
<gene>
    <name evidence="11" type="ORF">DASB73_014750</name>
</gene>